<reference evidence="1" key="1">
    <citation type="submission" date="2010-03" db="EMBL/GenBank/DDBJ databases">
        <title>Annotation of Blastomyces dermatitidis strain ATCC 18188.</title>
        <authorList>
            <consortium name="The Broad Institute Genome Sequencing Platform"/>
            <consortium name="Broad Institute Genome Sequencing Center for Infectious Disease."/>
            <person name="Cuomo C."/>
            <person name="Klein B."/>
            <person name="Sullivan T."/>
            <person name="Heitman J."/>
            <person name="Young S."/>
            <person name="Zeng Q."/>
            <person name="Gargeya S."/>
            <person name="Alvarado L."/>
            <person name="Berlin A.M."/>
            <person name="Chapman S.B."/>
            <person name="Chen Z."/>
            <person name="Freedman E."/>
            <person name="Gellesch M."/>
            <person name="Goldberg J."/>
            <person name="Griggs A."/>
            <person name="Gujja S."/>
            <person name="Heilman E."/>
            <person name="Heiman D."/>
            <person name="Howarth C."/>
            <person name="Mehta T."/>
            <person name="Neiman D."/>
            <person name="Pearson M."/>
            <person name="Roberts A."/>
            <person name="Saif S."/>
            <person name="Shea T."/>
            <person name="Shenoy N."/>
            <person name="Sisk P."/>
            <person name="Stolte C."/>
            <person name="Sykes S."/>
            <person name="White J."/>
            <person name="Yandava C."/>
            <person name="Haas B."/>
            <person name="Nusbaum C."/>
            <person name="Birren B."/>
        </authorList>
    </citation>
    <scope>NUCLEOTIDE SEQUENCE</scope>
    <source>
        <strain evidence="1">ATCC 18188</strain>
    </source>
</reference>
<accession>A0A0J9HBS5</accession>
<organism evidence="1">
    <name type="scientific">Ajellomyces dermatitidis (strain ATCC 18188 / CBS 674.68)</name>
    <name type="common">Blastomyces dermatitidis</name>
    <dbReference type="NCBI Taxonomy" id="653446"/>
    <lineage>
        <taxon>Eukaryota</taxon>
        <taxon>Fungi</taxon>
        <taxon>Dikarya</taxon>
        <taxon>Ascomycota</taxon>
        <taxon>Pezizomycotina</taxon>
        <taxon>Eurotiomycetes</taxon>
        <taxon>Eurotiomycetidae</taxon>
        <taxon>Onygenales</taxon>
        <taxon>Ajellomycetaceae</taxon>
        <taxon>Blastomyces</taxon>
    </lineage>
</organism>
<proteinExistence type="predicted"/>
<evidence type="ECO:0000313" key="1">
    <source>
        <dbReference type="EMBL" id="KMW66459.1"/>
    </source>
</evidence>
<name>A0A0J9HBS5_AJEDA</name>
<protein>
    <submittedName>
        <fullName evidence="1">Uncharacterized protein</fullName>
    </submittedName>
</protein>
<dbReference type="EMBL" id="GG749407">
    <property type="protein sequence ID" value="KMW66459.1"/>
    <property type="molecule type" value="Genomic_DNA"/>
</dbReference>
<gene>
    <name evidence="1" type="ORF">BDDG_11556</name>
</gene>
<dbReference type="Proteomes" id="UP000007802">
    <property type="component" value="Unassembled WGS sequence"/>
</dbReference>
<dbReference type="AlphaFoldDB" id="A0A0J9HBS5"/>
<sequence length="66" mass="7456">MQVIILSPIVGHFLYRLRRFDDSFEAKKLKVFVINRGPPTQSLNLSSVVGLELVRLSFVKTPLSLA</sequence>